<reference evidence="2" key="1">
    <citation type="submission" date="2018-12" db="EMBL/GenBank/DDBJ databases">
        <title>Tengunoibacter tsumagoiensis gen. nov., sp. nov., Dictyobacter kobayashii sp. nov., D. alpinus sp. nov., and D. joshuensis sp. nov. and description of Dictyobacteraceae fam. nov. within the order Ktedonobacterales isolated from Tengu-no-mugimeshi.</title>
        <authorList>
            <person name="Wang C.M."/>
            <person name="Zheng Y."/>
            <person name="Sakai Y."/>
            <person name="Toyoda A."/>
            <person name="Minakuchi Y."/>
            <person name="Abe K."/>
            <person name="Yokota A."/>
            <person name="Yabe S."/>
        </authorList>
    </citation>
    <scope>NUCLEOTIDE SEQUENCE [LARGE SCALE GENOMIC DNA]</scope>
    <source>
        <strain evidence="2">Uno11</strain>
    </source>
</reference>
<comment type="caution">
    <text evidence="1">The sequence shown here is derived from an EMBL/GenBank/DDBJ whole genome shotgun (WGS) entry which is preliminary data.</text>
</comment>
<dbReference type="Proteomes" id="UP000287188">
    <property type="component" value="Unassembled WGS sequence"/>
</dbReference>
<evidence type="ECO:0000313" key="1">
    <source>
        <dbReference type="EMBL" id="GCE20587.1"/>
    </source>
</evidence>
<keyword evidence="2" id="KW-1185">Reference proteome</keyword>
<protein>
    <submittedName>
        <fullName evidence="1">Uncharacterized protein</fullName>
    </submittedName>
</protein>
<sequence>MKKKESGFRYLERYQEGQHRAVWDELVQLGPAVFDDQLHAEALAVTRAMMRRVRVNIETLIAKLLQCGFVFGYDVRLHEQLVHSLTSPQNRRQYQEMRDWVHEQPPVFLPAKQREEEIAETEQFLAQDPSLAIFVDVGELEQEKRRLQQTTCSIDILEQIVGPVPLAVRAWFEEVEAVNFFGYHPQWSKLVPSFHEMPSWKHIVSDSYLMSSCDPFQICALNEQKIASLKEKYLLNKACSFEFAPDRYFKDYCGGSSTPYTFG</sequence>
<dbReference type="EMBL" id="BIFS01000001">
    <property type="protein sequence ID" value="GCE20587.1"/>
    <property type="molecule type" value="Genomic_DNA"/>
</dbReference>
<organism evidence="1 2">
    <name type="scientific">Dictyobacter kobayashii</name>
    <dbReference type="NCBI Taxonomy" id="2014872"/>
    <lineage>
        <taxon>Bacteria</taxon>
        <taxon>Bacillati</taxon>
        <taxon>Chloroflexota</taxon>
        <taxon>Ktedonobacteria</taxon>
        <taxon>Ktedonobacterales</taxon>
        <taxon>Dictyobacteraceae</taxon>
        <taxon>Dictyobacter</taxon>
    </lineage>
</organism>
<evidence type="ECO:0000313" key="2">
    <source>
        <dbReference type="Proteomes" id="UP000287188"/>
    </source>
</evidence>
<dbReference type="AlphaFoldDB" id="A0A402AN64"/>
<name>A0A402AN64_9CHLR</name>
<gene>
    <name evidence="1" type="ORF">KDK_43870</name>
</gene>
<proteinExistence type="predicted"/>
<accession>A0A402AN64</accession>